<dbReference type="InterPro" id="IPR010064">
    <property type="entry name" value="HK97-gp10_tail"/>
</dbReference>
<dbReference type="Pfam" id="PF04883">
    <property type="entry name" value="HK97-gp10_like"/>
    <property type="match status" value="1"/>
</dbReference>
<sequence length="164" mass="18419">MPQRGEHPVETNIEIEKLSAYAKTLQRTADHLLDNLERQMLQDAEDMAGRQRSNCPEDTGLLRESIAAFCERDGDQVTAGSRTNMQYAAYVEFGTGPVGDEKGTPLDSELGIVRKHEPWTAYIPGYGFRRLKGRLPALFMYNGMQEMQPVIAEHYGTAIQEAIK</sequence>
<dbReference type="EMBL" id="BK014808">
    <property type="protein sequence ID" value="DAD76742.1"/>
    <property type="molecule type" value="Genomic_DNA"/>
</dbReference>
<accession>A0A8S5M3G7</accession>
<proteinExistence type="predicted"/>
<dbReference type="NCBIfam" id="TIGR01725">
    <property type="entry name" value="phge_HK97_gp10"/>
    <property type="match status" value="1"/>
</dbReference>
<evidence type="ECO:0000313" key="1">
    <source>
        <dbReference type="EMBL" id="DAD76742.1"/>
    </source>
</evidence>
<protein>
    <submittedName>
        <fullName evidence="1">Putative tail component</fullName>
    </submittedName>
</protein>
<organism evidence="1">
    <name type="scientific">Myoviridae sp. ctdxI18</name>
    <dbReference type="NCBI Taxonomy" id="2826673"/>
    <lineage>
        <taxon>Viruses</taxon>
        <taxon>Duplodnaviria</taxon>
        <taxon>Heunggongvirae</taxon>
        <taxon>Uroviricota</taxon>
        <taxon>Caudoviricetes</taxon>
    </lineage>
</organism>
<name>A0A8S5M3G7_9CAUD</name>
<reference evidence="1" key="1">
    <citation type="journal article" date="2021" name="Proc. Natl. Acad. Sci. U.S.A.">
        <title>A Catalog of Tens of Thousands of Viruses from Human Metagenomes Reveals Hidden Associations with Chronic Diseases.</title>
        <authorList>
            <person name="Tisza M.J."/>
            <person name="Buck C.B."/>
        </authorList>
    </citation>
    <scope>NUCLEOTIDE SEQUENCE</scope>
    <source>
        <strain evidence="1">CtdxI18</strain>
    </source>
</reference>